<organism evidence="1 2">
    <name type="scientific">Microvirga brassicacearum</name>
    <dbReference type="NCBI Taxonomy" id="2580413"/>
    <lineage>
        <taxon>Bacteria</taxon>
        <taxon>Pseudomonadati</taxon>
        <taxon>Pseudomonadota</taxon>
        <taxon>Alphaproteobacteria</taxon>
        <taxon>Hyphomicrobiales</taxon>
        <taxon>Methylobacteriaceae</taxon>
        <taxon>Microvirga</taxon>
    </lineage>
</organism>
<dbReference type="RefSeq" id="WP_150947825.1">
    <property type="nucleotide sequence ID" value="NZ_VCMV01000042.1"/>
</dbReference>
<dbReference type="Proteomes" id="UP000325684">
    <property type="component" value="Unassembled WGS sequence"/>
</dbReference>
<dbReference type="Gene3D" id="3.40.1580.10">
    <property type="entry name" value="SMI1/KNR4-like"/>
    <property type="match status" value="1"/>
</dbReference>
<sequence>MSFSNGGEGPLSVQPLWFCLYPAEEVVEIAQAGTFREFFPNLFVIGGSGGGDAVAFDLRASEPYPLVEFDMTNIDLAESVQQIAGSFDEALALIGRDER</sequence>
<proteinExistence type="predicted"/>
<dbReference type="SUPFAM" id="SSF160631">
    <property type="entry name" value="SMI1/KNR4-like"/>
    <property type="match status" value="1"/>
</dbReference>
<dbReference type="OrthoDB" id="8086292at2"/>
<protein>
    <submittedName>
        <fullName evidence="1">SMI1/KNR4 family protein</fullName>
    </submittedName>
</protein>
<reference evidence="1 2" key="1">
    <citation type="journal article" date="2019" name="Microorganisms">
        <title>Genome Insights into the Novel Species Microvirga brassicacearum, a Rapeseed Endophyte with Biotechnological Potential.</title>
        <authorList>
            <person name="Jimenez-Gomez A."/>
            <person name="Saati-Santamaria Z."/>
            <person name="Igual J.M."/>
            <person name="Rivas R."/>
            <person name="Mateos P.F."/>
            <person name="Garcia-Fraile P."/>
        </authorList>
    </citation>
    <scope>NUCLEOTIDE SEQUENCE [LARGE SCALE GENOMIC DNA]</scope>
    <source>
        <strain evidence="1 2">CDVBN77</strain>
    </source>
</reference>
<gene>
    <name evidence="1" type="ORF">FEZ63_20115</name>
</gene>
<evidence type="ECO:0000313" key="2">
    <source>
        <dbReference type="Proteomes" id="UP000325684"/>
    </source>
</evidence>
<dbReference type="EMBL" id="VCMV01000042">
    <property type="protein sequence ID" value="KAB0265146.1"/>
    <property type="molecule type" value="Genomic_DNA"/>
</dbReference>
<comment type="caution">
    <text evidence="1">The sequence shown here is derived from an EMBL/GenBank/DDBJ whole genome shotgun (WGS) entry which is preliminary data.</text>
</comment>
<evidence type="ECO:0000313" key="1">
    <source>
        <dbReference type="EMBL" id="KAB0265146.1"/>
    </source>
</evidence>
<dbReference type="InterPro" id="IPR037883">
    <property type="entry name" value="Knr4/Smi1-like_sf"/>
</dbReference>
<accession>A0A5N3P5Y6</accession>
<keyword evidence="2" id="KW-1185">Reference proteome</keyword>
<name>A0A5N3P5Y6_9HYPH</name>
<dbReference type="AlphaFoldDB" id="A0A5N3P5Y6"/>